<protein>
    <submittedName>
        <fullName evidence="2">Uncharacterized protein</fullName>
    </submittedName>
</protein>
<feature type="region of interest" description="Disordered" evidence="1">
    <location>
        <begin position="238"/>
        <end position="282"/>
    </location>
</feature>
<feature type="compositionally biased region" description="Polar residues" evidence="1">
    <location>
        <begin position="259"/>
        <end position="273"/>
    </location>
</feature>
<proteinExistence type="predicted"/>
<dbReference type="AlphaFoldDB" id="A0A6A6T6Q9"/>
<evidence type="ECO:0000256" key="1">
    <source>
        <dbReference type="SAM" id="MobiDB-lite"/>
    </source>
</evidence>
<organism evidence="2 3">
    <name type="scientific">Lophiostoma macrostomum CBS 122681</name>
    <dbReference type="NCBI Taxonomy" id="1314788"/>
    <lineage>
        <taxon>Eukaryota</taxon>
        <taxon>Fungi</taxon>
        <taxon>Dikarya</taxon>
        <taxon>Ascomycota</taxon>
        <taxon>Pezizomycotina</taxon>
        <taxon>Dothideomycetes</taxon>
        <taxon>Pleosporomycetidae</taxon>
        <taxon>Pleosporales</taxon>
        <taxon>Lophiostomataceae</taxon>
        <taxon>Lophiostoma</taxon>
    </lineage>
</organism>
<accession>A0A6A6T6Q9</accession>
<keyword evidence="3" id="KW-1185">Reference proteome</keyword>
<dbReference type="EMBL" id="MU004348">
    <property type="protein sequence ID" value="KAF2655526.1"/>
    <property type="molecule type" value="Genomic_DNA"/>
</dbReference>
<gene>
    <name evidence="2" type="ORF">K491DRAFT_426531</name>
</gene>
<reference evidence="2" key="1">
    <citation type="journal article" date="2020" name="Stud. Mycol.">
        <title>101 Dothideomycetes genomes: a test case for predicting lifestyles and emergence of pathogens.</title>
        <authorList>
            <person name="Haridas S."/>
            <person name="Albert R."/>
            <person name="Binder M."/>
            <person name="Bloem J."/>
            <person name="Labutti K."/>
            <person name="Salamov A."/>
            <person name="Andreopoulos B."/>
            <person name="Baker S."/>
            <person name="Barry K."/>
            <person name="Bills G."/>
            <person name="Bluhm B."/>
            <person name="Cannon C."/>
            <person name="Castanera R."/>
            <person name="Culley D."/>
            <person name="Daum C."/>
            <person name="Ezra D."/>
            <person name="Gonzalez J."/>
            <person name="Henrissat B."/>
            <person name="Kuo A."/>
            <person name="Liang C."/>
            <person name="Lipzen A."/>
            <person name="Lutzoni F."/>
            <person name="Magnuson J."/>
            <person name="Mondo S."/>
            <person name="Nolan M."/>
            <person name="Ohm R."/>
            <person name="Pangilinan J."/>
            <person name="Park H.-J."/>
            <person name="Ramirez L."/>
            <person name="Alfaro M."/>
            <person name="Sun H."/>
            <person name="Tritt A."/>
            <person name="Yoshinaga Y."/>
            <person name="Zwiers L.-H."/>
            <person name="Turgeon B."/>
            <person name="Goodwin S."/>
            <person name="Spatafora J."/>
            <person name="Crous P."/>
            <person name="Grigoriev I."/>
        </authorList>
    </citation>
    <scope>NUCLEOTIDE SEQUENCE</scope>
    <source>
        <strain evidence="2">CBS 122681</strain>
    </source>
</reference>
<sequence length="331" mass="36663">MDTLPIKPANNALPKPISLTSSQVGRHTACSKVLLPPHTHLGGILVRRQNHFLLSDQRRVAYRSKRPMDVRYERLVSHIFFLVSIIIDANRIRLGHGLGHGRARRCCYGSSFLLPAFSCCAKHTRLGYMLMMASHYFRTIAWAPSLADLRSDGGCHQRDVEMMEGETLVGSLHPRSTRNALEHLVSLRNGTLGIAMPRSANGISRSVQSVALATNPLLFCALPMFRSHPRSSSYLRRLPEQSRHRQQPNVSHESARPLRSNNSESLFQESRQTPVPFPHPLPHAAGWGNSFRQMENLGTGGAGAGHVTLSILAVEGYRAATPVPAVKFLLL</sequence>
<evidence type="ECO:0000313" key="2">
    <source>
        <dbReference type="EMBL" id="KAF2655526.1"/>
    </source>
</evidence>
<dbReference type="Proteomes" id="UP000799324">
    <property type="component" value="Unassembled WGS sequence"/>
</dbReference>
<name>A0A6A6T6Q9_9PLEO</name>
<evidence type="ECO:0000313" key="3">
    <source>
        <dbReference type="Proteomes" id="UP000799324"/>
    </source>
</evidence>